<accession>A0A3G9JRG6</accession>
<dbReference type="AlphaFoldDB" id="A0A3G9JRG6"/>
<gene>
    <name evidence="2" type="ORF">SG0102_18320</name>
</gene>
<sequence>MRKLILLIVVILVMTFCIRVGVYFKAYHDHYAATSFQSHLLHLSKLFLLPALILLILSVFIKPH</sequence>
<evidence type="ECO:0000313" key="3">
    <source>
        <dbReference type="Proteomes" id="UP000268059"/>
    </source>
</evidence>
<dbReference type="RefSeq" id="WP_125119689.1">
    <property type="nucleotide sequence ID" value="NZ_AP019309.1"/>
</dbReference>
<dbReference type="KEGG" id="ebm:SG0102_18320"/>
<feature type="transmembrane region" description="Helical" evidence="1">
    <location>
        <begin position="41"/>
        <end position="61"/>
    </location>
</feature>
<keyword evidence="1" id="KW-1133">Transmembrane helix</keyword>
<dbReference type="EMBL" id="AP019309">
    <property type="protein sequence ID" value="BBH26898.1"/>
    <property type="molecule type" value="Genomic_DNA"/>
</dbReference>
<reference evidence="2 3" key="1">
    <citation type="submission" date="2018-11" db="EMBL/GenBank/DDBJ databases">
        <title>Novel Erysipelotrichaceae bacterium isolated from small intestine of a swine.</title>
        <authorList>
            <person name="Kim J.S."/>
            <person name="Choe H."/>
            <person name="Lee Y.R."/>
            <person name="Kim K.M."/>
            <person name="Park D.S."/>
        </authorList>
    </citation>
    <scope>NUCLEOTIDE SEQUENCE [LARGE SCALE GENOMIC DNA]</scope>
    <source>
        <strain evidence="2 3">SG0102</strain>
    </source>
</reference>
<protein>
    <submittedName>
        <fullName evidence="2">Uncharacterized protein</fullName>
    </submittedName>
</protein>
<organism evidence="2 3">
    <name type="scientific">Intestinibaculum porci</name>
    <dbReference type="NCBI Taxonomy" id="2487118"/>
    <lineage>
        <taxon>Bacteria</taxon>
        <taxon>Bacillati</taxon>
        <taxon>Bacillota</taxon>
        <taxon>Erysipelotrichia</taxon>
        <taxon>Erysipelotrichales</taxon>
        <taxon>Erysipelotrichaceae</taxon>
        <taxon>Intestinibaculum</taxon>
    </lineage>
</organism>
<dbReference type="InParanoid" id="A0A3G9JRG6"/>
<evidence type="ECO:0000313" key="2">
    <source>
        <dbReference type="EMBL" id="BBH26898.1"/>
    </source>
</evidence>
<name>A0A3G9JRG6_9FIRM</name>
<keyword evidence="3" id="KW-1185">Reference proteome</keyword>
<keyword evidence="1" id="KW-0812">Transmembrane</keyword>
<proteinExistence type="predicted"/>
<dbReference type="Proteomes" id="UP000268059">
    <property type="component" value="Chromosome"/>
</dbReference>
<evidence type="ECO:0000256" key="1">
    <source>
        <dbReference type="SAM" id="Phobius"/>
    </source>
</evidence>
<keyword evidence="1" id="KW-0472">Membrane</keyword>